<proteinExistence type="predicted"/>
<name>A0A1Y6HGZ0_9XANT</name>
<evidence type="ECO:0000313" key="5">
    <source>
        <dbReference type="Proteomes" id="UP000195953"/>
    </source>
</evidence>
<dbReference type="GO" id="GO:0003677">
    <property type="term" value="F:DNA binding"/>
    <property type="evidence" value="ECO:0007669"/>
    <property type="project" value="InterPro"/>
</dbReference>
<gene>
    <name evidence="3" type="primary">int_1</name>
    <name evidence="3" type="ORF">PD5205_00135</name>
    <name evidence="2" type="ORF">PD885_03883</name>
</gene>
<dbReference type="Gene3D" id="1.10.443.10">
    <property type="entry name" value="Intergrase catalytic core"/>
    <property type="match status" value="1"/>
</dbReference>
<evidence type="ECO:0000313" key="3">
    <source>
        <dbReference type="EMBL" id="SMR01457.1"/>
    </source>
</evidence>
<accession>A0A1Y6HGZ0</accession>
<dbReference type="AlphaFoldDB" id="A0A1Y6HGZ0"/>
<dbReference type="GeneID" id="61896136"/>
<dbReference type="Proteomes" id="UP000195953">
    <property type="component" value="Chromosome 1"/>
</dbReference>
<dbReference type="InterPro" id="IPR011010">
    <property type="entry name" value="DNA_brk_join_enz"/>
</dbReference>
<dbReference type="InterPro" id="IPR013762">
    <property type="entry name" value="Integrase-like_cat_sf"/>
</dbReference>
<evidence type="ECO:0000313" key="4">
    <source>
        <dbReference type="Proteomes" id="UP000195877"/>
    </source>
</evidence>
<sequence>MKDAWEALLTRRSKICNKPGRNFATPLKPEERFLLVEQTGNPMAKSSLDSAWQRFINAAIRDGVIKPEERFSLHGLKHRGVTDTDGNRGDKQDAAGYVSSATTDRYDHQLPVVKPPRRCRIFPKIFPKPQNRHFDSRSSACFYWPRRIRTWNQRIMRKRTLH</sequence>
<keyword evidence="1" id="KW-0233">DNA recombination</keyword>
<evidence type="ECO:0000256" key="1">
    <source>
        <dbReference type="ARBA" id="ARBA00023172"/>
    </source>
</evidence>
<evidence type="ECO:0000313" key="2">
    <source>
        <dbReference type="EMBL" id="SMR01102.1"/>
    </source>
</evidence>
<keyword evidence="4" id="KW-1185">Reference proteome</keyword>
<dbReference type="EMBL" id="LT853882">
    <property type="protein sequence ID" value="SMR01102.1"/>
    <property type="molecule type" value="Genomic_DNA"/>
</dbReference>
<protein>
    <submittedName>
        <fullName evidence="3">Phage-related integrase</fullName>
    </submittedName>
</protein>
<reference evidence="3 5" key="2">
    <citation type="submission" date="2017-05" db="EMBL/GenBank/DDBJ databases">
        <authorList>
            <person name="Song R."/>
            <person name="Chenine A.L."/>
            <person name="Ruprecht R.M."/>
        </authorList>
    </citation>
    <scope>NUCLEOTIDE SEQUENCE [LARGE SCALE GENOMIC DNA]</scope>
    <source>
        <strain evidence="3">PD5205</strain>
    </source>
</reference>
<dbReference type="Proteomes" id="UP000195877">
    <property type="component" value="Chromosome 1"/>
</dbReference>
<dbReference type="SUPFAM" id="SSF56349">
    <property type="entry name" value="DNA breaking-rejoining enzymes"/>
    <property type="match status" value="1"/>
</dbReference>
<dbReference type="GO" id="GO:0006310">
    <property type="term" value="P:DNA recombination"/>
    <property type="evidence" value="ECO:0007669"/>
    <property type="project" value="UniProtKB-KW"/>
</dbReference>
<dbReference type="GO" id="GO:0015074">
    <property type="term" value="P:DNA integration"/>
    <property type="evidence" value="ECO:0007669"/>
    <property type="project" value="InterPro"/>
</dbReference>
<dbReference type="RefSeq" id="WP_231892697.1">
    <property type="nucleotide sequence ID" value="NZ_CP016830.1"/>
</dbReference>
<organism evidence="3 5">
    <name type="scientific">Xanthomonas fragariae</name>
    <dbReference type="NCBI Taxonomy" id="48664"/>
    <lineage>
        <taxon>Bacteria</taxon>
        <taxon>Pseudomonadati</taxon>
        <taxon>Pseudomonadota</taxon>
        <taxon>Gammaproteobacteria</taxon>
        <taxon>Lysobacterales</taxon>
        <taxon>Lysobacteraceae</taxon>
        <taxon>Xanthomonas</taxon>
    </lineage>
</organism>
<reference evidence="2 4" key="1">
    <citation type="submission" date="2017-05" db="EMBL/GenBank/DDBJ databases">
        <authorList>
            <person name="Blom J."/>
        </authorList>
    </citation>
    <scope>NUCLEOTIDE SEQUENCE [LARGE SCALE GENOMIC DNA]</scope>
    <source>
        <strain evidence="2">PD885</strain>
    </source>
</reference>
<dbReference type="EMBL" id="LT853885">
    <property type="protein sequence ID" value="SMR01457.1"/>
    <property type="molecule type" value="Genomic_DNA"/>
</dbReference>